<keyword evidence="2" id="KW-0406">Ion transport</keyword>
<sequence>MPETRTQRLLANFRHSLAYIDALPQLTLLGLIIGLFTGVIIVIFRLLIDLPLSYFLDTRPDNFEAMPTDMIWLLIMGGTIPIAILLHFAGKKRSQTGVSHVIDRLHNYQGQLPTSNWMVQFFGAALCMLSGQSVGREGPAVHLGAGVASKLGKWLNLPNNSLLTLIACGVAAGISASFDTPMAGVIFAMEVVVLEYTVVGFVPVILASVMGTMVSQLVFGEASNFKIGPVDMGSLLELPYMIVMGLAISVCAAAYIKLNLGAMRLSKYPVALRVIVAGLLTATIASGVPEVMGLGYDTVNAIIVGEVLLFSLLIIGVAKLFLTPVVIGLGMPGGVIGPLLVVGACLGGVLGTFFDAVFPNLGASPGFYVVLGMAGMMAATLNAPLAALVAVLELSYNPNMIFPAMLVIVVSCLSTRQLFSLDSIFTEQLRLTNRLPEEGPANSALRRAGVGSILDKKVKPCAQIHDYEQAKLLLQDKPRWIIIENEDKKFALQAADLAKYLEEAPVEVLSLEKDIDLMDIPGRRHRLHPIHETATLYEALKAMRAKDTDMLYVARHRSPLISDVFGLVRLIDIENFYQPKEFRKA</sequence>
<feature type="transmembrane region" description="Helical" evidence="5">
    <location>
        <begin position="69"/>
        <end position="89"/>
    </location>
</feature>
<feature type="transmembrane region" description="Helical" evidence="5">
    <location>
        <begin position="399"/>
        <end position="419"/>
    </location>
</feature>
<feature type="transmembrane region" description="Helical" evidence="5">
    <location>
        <begin position="196"/>
        <end position="218"/>
    </location>
</feature>
<protein>
    <submittedName>
        <fullName evidence="6">Chloride channel protein</fullName>
    </submittedName>
</protein>
<dbReference type="RefSeq" id="WP_216063070.1">
    <property type="nucleotide sequence ID" value="NZ_JAHKPP010000008.1"/>
</dbReference>
<reference evidence="6" key="1">
    <citation type="submission" date="2023-07" db="EMBL/GenBank/DDBJ databases">
        <title>Genome content predicts the carbon catabolic preferences of heterotrophic bacteria.</title>
        <authorList>
            <person name="Gralka M."/>
        </authorList>
    </citation>
    <scope>NUCLEOTIDE SEQUENCE</scope>
    <source>
        <strain evidence="6">I3M17_2</strain>
    </source>
</reference>
<evidence type="ECO:0000256" key="4">
    <source>
        <dbReference type="ARBA" id="ARBA00023303"/>
    </source>
</evidence>
<comment type="caution">
    <text evidence="6">The sequence shown here is derived from an EMBL/GenBank/DDBJ whole genome shotgun (WGS) entry which is preliminary data.</text>
</comment>
<feature type="transmembrane region" description="Helical" evidence="5">
    <location>
        <begin position="366"/>
        <end position="392"/>
    </location>
</feature>
<feature type="transmembrane region" description="Helical" evidence="5">
    <location>
        <begin position="238"/>
        <end position="258"/>
    </location>
</feature>
<keyword evidence="5" id="KW-0812">Transmembrane</keyword>
<evidence type="ECO:0000313" key="7">
    <source>
        <dbReference type="Proteomes" id="UP001169760"/>
    </source>
</evidence>
<name>A0AAW7X8U2_9GAMM</name>
<feature type="transmembrane region" description="Helical" evidence="5">
    <location>
        <begin position="301"/>
        <end position="322"/>
    </location>
</feature>
<evidence type="ECO:0000256" key="1">
    <source>
        <dbReference type="ARBA" id="ARBA00022448"/>
    </source>
</evidence>
<dbReference type="PANTHER" id="PTHR43427:SF6">
    <property type="entry name" value="CHLORIDE CHANNEL PROTEIN CLC-E"/>
    <property type="match status" value="1"/>
</dbReference>
<keyword evidence="3" id="KW-0868">Chloride</keyword>
<dbReference type="Pfam" id="PF00654">
    <property type="entry name" value="Voltage_CLC"/>
    <property type="match status" value="1"/>
</dbReference>
<dbReference type="Proteomes" id="UP001169760">
    <property type="component" value="Unassembled WGS sequence"/>
</dbReference>
<feature type="transmembrane region" description="Helical" evidence="5">
    <location>
        <begin position="270"/>
        <end position="289"/>
    </location>
</feature>
<keyword evidence="1" id="KW-0813">Transport</keyword>
<feature type="transmembrane region" description="Helical" evidence="5">
    <location>
        <begin position="26"/>
        <end position="48"/>
    </location>
</feature>
<dbReference type="AlphaFoldDB" id="A0AAW7X8U2"/>
<dbReference type="CDD" id="cd00400">
    <property type="entry name" value="Voltage_gated_ClC"/>
    <property type="match status" value="1"/>
</dbReference>
<keyword evidence="5" id="KW-0472">Membrane</keyword>
<dbReference type="InterPro" id="IPR001807">
    <property type="entry name" value="ClC"/>
</dbReference>
<keyword evidence="4" id="KW-0407">Ion channel</keyword>
<evidence type="ECO:0000256" key="5">
    <source>
        <dbReference type="SAM" id="Phobius"/>
    </source>
</evidence>
<dbReference type="GO" id="GO:0016020">
    <property type="term" value="C:membrane"/>
    <property type="evidence" value="ECO:0007669"/>
    <property type="project" value="InterPro"/>
</dbReference>
<organism evidence="6 7">
    <name type="scientific">Saccharophagus degradans</name>
    <dbReference type="NCBI Taxonomy" id="86304"/>
    <lineage>
        <taxon>Bacteria</taxon>
        <taxon>Pseudomonadati</taxon>
        <taxon>Pseudomonadota</taxon>
        <taxon>Gammaproteobacteria</taxon>
        <taxon>Cellvibrionales</taxon>
        <taxon>Cellvibrionaceae</taxon>
        <taxon>Saccharophagus</taxon>
    </lineage>
</organism>
<feature type="transmembrane region" description="Helical" evidence="5">
    <location>
        <begin position="334"/>
        <end position="354"/>
    </location>
</feature>
<evidence type="ECO:0000256" key="2">
    <source>
        <dbReference type="ARBA" id="ARBA00023065"/>
    </source>
</evidence>
<gene>
    <name evidence="6" type="ORF">Q4521_11945</name>
</gene>
<evidence type="ECO:0000313" key="6">
    <source>
        <dbReference type="EMBL" id="MDO6423188.1"/>
    </source>
</evidence>
<accession>A0AAW7X8U2</accession>
<proteinExistence type="predicted"/>
<evidence type="ECO:0000256" key="3">
    <source>
        <dbReference type="ARBA" id="ARBA00023214"/>
    </source>
</evidence>
<dbReference type="EMBL" id="JAUOPB010000008">
    <property type="protein sequence ID" value="MDO6423188.1"/>
    <property type="molecule type" value="Genomic_DNA"/>
</dbReference>
<dbReference type="PANTHER" id="PTHR43427">
    <property type="entry name" value="CHLORIDE CHANNEL PROTEIN CLC-E"/>
    <property type="match status" value="1"/>
</dbReference>
<keyword evidence="5" id="KW-1133">Transmembrane helix</keyword>
<dbReference type="InterPro" id="IPR050368">
    <property type="entry name" value="ClC-type_chloride_channel"/>
</dbReference>
<dbReference type="GO" id="GO:0015108">
    <property type="term" value="F:chloride transmembrane transporter activity"/>
    <property type="evidence" value="ECO:0007669"/>
    <property type="project" value="InterPro"/>
</dbReference>